<evidence type="ECO:0000313" key="1">
    <source>
        <dbReference type="EMBL" id="KAF8485260.1"/>
    </source>
</evidence>
<dbReference type="Proteomes" id="UP000759537">
    <property type="component" value="Unassembled WGS sequence"/>
</dbReference>
<comment type="caution">
    <text evidence="1">The sequence shown here is derived from an EMBL/GenBank/DDBJ whole genome shotgun (WGS) entry which is preliminary data.</text>
</comment>
<gene>
    <name evidence="1" type="ORF">DFH94DRAFT_792121</name>
</gene>
<reference evidence="1" key="2">
    <citation type="journal article" date="2020" name="Nat. Commun.">
        <title>Large-scale genome sequencing of mycorrhizal fungi provides insights into the early evolution of symbiotic traits.</title>
        <authorList>
            <person name="Miyauchi S."/>
            <person name="Kiss E."/>
            <person name="Kuo A."/>
            <person name="Drula E."/>
            <person name="Kohler A."/>
            <person name="Sanchez-Garcia M."/>
            <person name="Morin E."/>
            <person name="Andreopoulos B."/>
            <person name="Barry K.W."/>
            <person name="Bonito G."/>
            <person name="Buee M."/>
            <person name="Carver A."/>
            <person name="Chen C."/>
            <person name="Cichocki N."/>
            <person name="Clum A."/>
            <person name="Culley D."/>
            <person name="Crous P.W."/>
            <person name="Fauchery L."/>
            <person name="Girlanda M."/>
            <person name="Hayes R.D."/>
            <person name="Keri Z."/>
            <person name="LaButti K."/>
            <person name="Lipzen A."/>
            <person name="Lombard V."/>
            <person name="Magnuson J."/>
            <person name="Maillard F."/>
            <person name="Murat C."/>
            <person name="Nolan M."/>
            <person name="Ohm R.A."/>
            <person name="Pangilinan J."/>
            <person name="Pereira M.F."/>
            <person name="Perotto S."/>
            <person name="Peter M."/>
            <person name="Pfister S."/>
            <person name="Riley R."/>
            <person name="Sitrit Y."/>
            <person name="Stielow J.B."/>
            <person name="Szollosi G."/>
            <person name="Zifcakova L."/>
            <person name="Stursova M."/>
            <person name="Spatafora J.W."/>
            <person name="Tedersoo L."/>
            <person name="Vaario L.M."/>
            <person name="Yamada A."/>
            <person name="Yan M."/>
            <person name="Wang P."/>
            <person name="Xu J."/>
            <person name="Bruns T."/>
            <person name="Baldrian P."/>
            <person name="Vilgalys R."/>
            <person name="Dunand C."/>
            <person name="Henrissat B."/>
            <person name="Grigoriev I.V."/>
            <person name="Hibbett D."/>
            <person name="Nagy L.G."/>
            <person name="Martin F.M."/>
        </authorList>
    </citation>
    <scope>NUCLEOTIDE SEQUENCE</scope>
    <source>
        <strain evidence="1">Prilba</strain>
    </source>
</reference>
<dbReference type="OrthoDB" id="2669721at2759"/>
<protein>
    <recommendedName>
        <fullName evidence="3">Transposase</fullName>
    </recommendedName>
</protein>
<evidence type="ECO:0000313" key="2">
    <source>
        <dbReference type="Proteomes" id="UP000759537"/>
    </source>
</evidence>
<dbReference type="EMBL" id="WHVB01000003">
    <property type="protein sequence ID" value="KAF8485260.1"/>
    <property type="molecule type" value="Genomic_DNA"/>
</dbReference>
<dbReference type="AlphaFoldDB" id="A0A9P5N3J9"/>
<keyword evidence="2" id="KW-1185">Reference proteome</keyword>
<proteinExistence type="predicted"/>
<evidence type="ECO:0008006" key="3">
    <source>
        <dbReference type="Google" id="ProtNLM"/>
    </source>
</evidence>
<sequence>MTAFLAPQWTLVPLDQDISCTTIHLNSPKLTAEFTKGLQNALLDDPALGHSCEAIERLHNSLHAPPNLALDKYTCLALDLFLGNPSLASYEINRTAILQCFLDTNVPSYHMTRRLVADLTGIDSIVHHMCINSCVTYTGPFQELDTCPVCSEPRYDQFQLESSNGKTRKPCQEFHTIPIGPQLQALYRDPKSANHAHYLWEERSRVLGEIQEQHCLKEYLDVLHGSDLIGAFHDGRIAEDDIVLMFSIDGAQLCAKKASACWIYIWVLLNLSPARRYKKKHNIDSFLFPGLYHLAALQNEGLRLWDGAFQRKVHSKVFLVLLTADGPGMMHITGLVGYHGKHGCRLYCGLSGHQEKHGKHYFPALLKPADYNVEGNFPTASCEHYNANLRYLYRARRLETGISKPSIFSALNHTSILQLPKSAGSDIMHLGALNLTDLMISLWRGTIDCTKPDNKSTWSWAVLRGEVWQEHGRAVAATLHFLPSSFEKLTSGYKAWEFLLYLYGLGPGLLYGVLPEIYYTNFCKLEFEIIYCQCLSTCIHFVRPCVHTLVHLPCEVLRLGPPICSSQWTLERTIGNLGEEIKQHSNPFANLSQCGIRRAQTNALMAMLPAPDVDQSGESKLPRGAKNLGDRFILLHARDEKDYTLRECEALALCTFLGLAPVAGEILVCRWAKLQIPTGQNCYSAWKEEGEATQETSDSTQYQGGELHVAEVYFFVQLSHEDQELSLALISIYSKPDPTLLHLSVSTLWSCKHLGDSALRFIDIKSIQSVVAMIPHRPTIGGQSCDRFFLVEKPGLDIALMGGIEDEMQEEESDD</sequence>
<organism evidence="1 2">
    <name type="scientific">Russula ochroleuca</name>
    <dbReference type="NCBI Taxonomy" id="152965"/>
    <lineage>
        <taxon>Eukaryota</taxon>
        <taxon>Fungi</taxon>
        <taxon>Dikarya</taxon>
        <taxon>Basidiomycota</taxon>
        <taxon>Agaricomycotina</taxon>
        <taxon>Agaricomycetes</taxon>
        <taxon>Russulales</taxon>
        <taxon>Russulaceae</taxon>
        <taxon>Russula</taxon>
    </lineage>
</organism>
<reference evidence="1" key="1">
    <citation type="submission" date="2019-10" db="EMBL/GenBank/DDBJ databases">
        <authorList>
            <consortium name="DOE Joint Genome Institute"/>
            <person name="Kuo A."/>
            <person name="Miyauchi S."/>
            <person name="Kiss E."/>
            <person name="Drula E."/>
            <person name="Kohler A."/>
            <person name="Sanchez-Garcia M."/>
            <person name="Andreopoulos B."/>
            <person name="Barry K.W."/>
            <person name="Bonito G."/>
            <person name="Buee M."/>
            <person name="Carver A."/>
            <person name="Chen C."/>
            <person name="Cichocki N."/>
            <person name="Clum A."/>
            <person name="Culley D."/>
            <person name="Crous P.W."/>
            <person name="Fauchery L."/>
            <person name="Girlanda M."/>
            <person name="Hayes R."/>
            <person name="Keri Z."/>
            <person name="LaButti K."/>
            <person name="Lipzen A."/>
            <person name="Lombard V."/>
            <person name="Magnuson J."/>
            <person name="Maillard F."/>
            <person name="Morin E."/>
            <person name="Murat C."/>
            <person name="Nolan M."/>
            <person name="Ohm R."/>
            <person name="Pangilinan J."/>
            <person name="Pereira M."/>
            <person name="Perotto S."/>
            <person name="Peter M."/>
            <person name="Riley R."/>
            <person name="Sitrit Y."/>
            <person name="Stielow B."/>
            <person name="Szollosi G."/>
            <person name="Zifcakova L."/>
            <person name="Stursova M."/>
            <person name="Spatafora J.W."/>
            <person name="Tedersoo L."/>
            <person name="Vaario L.-M."/>
            <person name="Yamada A."/>
            <person name="Yan M."/>
            <person name="Wang P."/>
            <person name="Xu J."/>
            <person name="Bruns T."/>
            <person name="Baldrian P."/>
            <person name="Vilgalys R."/>
            <person name="Henrissat B."/>
            <person name="Grigoriev I.V."/>
            <person name="Hibbett D."/>
            <person name="Nagy L.G."/>
            <person name="Martin F.M."/>
        </authorList>
    </citation>
    <scope>NUCLEOTIDE SEQUENCE</scope>
    <source>
        <strain evidence="1">Prilba</strain>
    </source>
</reference>
<accession>A0A9P5N3J9</accession>
<name>A0A9P5N3J9_9AGAM</name>